<feature type="domain" description="ASPIC/UnbV" evidence="2">
    <location>
        <begin position="534"/>
        <end position="599"/>
    </location>
</feature>
<evidence type="ECO:0000256" key="1">
    <source>
        <dbReference type="ARBA" id="ARBA00022729"/>
    </source>
</evidence>
<organism evidence="3 4">
    <name type="scientific">Echinicola pacifica</name>
    <dbReference type="NCBI Taxonomy" id="346377"/>
    <lineage>
        <taxon>Bacteria</taxon>
        <taxon>Pseudomonadati</taxon>
        <taxon>Bacteroidota</taxon>
        <taxon>Cytophagia</taxon>
        <taxon>Cytophagales</taxon>
        <taxon>Cyclobacteriaceae</taxon>
        <taxon>Echinicola</taxon>
    </lineage>
</organism>
<comment type="caution">
    <text evidence="3">The sequence shown here is derived from an EMBL/GenBank/DDBJ whole genome shotgun (WGS) entry which is preliminary data.</text>
</comment>
<keyword evidence="1" id="KW-0732">Signal</keyword>
<proteinExistence type="predicted"/>
<keyword evidence="4" id="KW-1185">Reference proteome</keyword>
<dbReference type="Proteomes" id="UP000619457">
    <property type="component" value="Unassembled WGS sequence"/>
</dbReference>
<reference evidence="3" key="2">
    <citation type="submission" date="2020-09" db="EMBL/GenBank/DDBJ databases">
        <authorList>
            <person name="Sun Q."/>
            <person name="Kim S."/>
        </authorList>
    </citation>
    <scope>NUCLEOTIDE SEQUENCE</scope>
    <source>
        <strain evidence="3">KCTC 12368</strain>
    </source>
</reference>
<dbReference type="AlphaFoldDB" id="A0A918Q3V8"/>
<evidence type="ECO:0000313" key="3">
    <source>
        <dbReference type="EMBL" id="GGZ31274.1"/>
    </source>
</evidence>
<dbReference type="InterPro" id="IPR011519">
    <property type="entry name" value="UnbV_ASPIC"/>
</dbReference>
<dbReference type="InterPro" id="IPR027039">
    <property type="entry name" value="Crtac1"/>
</dbReference>
<dbReference type="PANTHER" id="PTHR16026">
    <property type="entry name" value="CARTILAGE ACIDIC PROTEIN 1"/>
    <property type="match status" value="1"/>
</dbReference>
<protein>
    <recommendedName>
        <fullName evidence="2">ASPIC/UnbV domain-containing protein</fullName>
    </recommendedName>
</protein>
<dbReference type="SUPFAM" id="SSF69318">
    <property type="entry name" value="Integrin alpha N-terminal domain"/>
    <property type="match status" value="2"/>
</dbReference>
<dbReference type="RefSeq" id="WP_018474745.1">
    <property type="nucleotide sequence ID" value="NZ_BMWX01000004.1"/>
</dbReference>
<dbReference type="Gene3D" id="2.130.10.130">
    <property type="entry name" value="Integrin alpha, N-terminal"/>
    <property type="match status" value="3"/>
</dbReference>
<sequence>MPKNLLISSLILINSLIYIGCETPDAAPEPKAPLFTIVDPSVTGVDFSNTLTESPEANIFQYQYFYNGGGVAIGDVNNDGLEDLYFSGNMSNNKLYLNRGSLQFQDISLASNVSGRPRSWATGVAMVDINQDGWMDIYVCYSGDLAEEQRRNQLFVNQGADAQGIPYFKEMAEEYGLDNAAYSSAAAFFDHDADGDLDMVLLNHHPQLFRNLDEVSFQHILAQKDPNSSSRLLENRSGIFVDITEEAGWDTSPLSYGLGMSISDFDGDGLPEVYIGNDYSAADHLYQKQEDGTYREVLAQRLDHTSLYTMGMDAADYNNDGKVDLLSLDMLPEDNKRQKLLFMPDNYSHFNLFLSVGLHYQYMRNMLQVNNGDGTFSELGQVAGISNTDWSWAPLWADFDQDGWKDLFISNGFLHDFTNLDFIKYRSSFFQNGKMSTENLMTLIHEMPSSAVTNYIYQNNADLTFTNQQQNWGFDRASNSNGAAYADLDNDGDLDLVINNINEEAFIYENHRNESPNHHWLKIHLQGPKGNLQGIGSQVRLYQRGTEQLMEQMPYRGYQSSVSPILTFGLSAAEVDSVLVTWPDGATQCLVSPRTSQSLILNHAAADKPVKDQTAAPSTPLWVENKEGNILIQKEETFNDFKRQPLLTYPLSDIGPVMASSSGQGEVMVYIGAGMGARPLLFRGISGEELKETVQRAFQNSSRSVDTDAVFFDADGDGDRDLYVASGGYHDFSASDVRLQDRFYENMGGGIMEERPLAIPERHAATGAVLALDANADGALDLFIGGAAIPGRHPESYPSQLLINDGKGHFSLASPRMSSALEGLHLVRDAQSADLDGDGIPEMVVAGEWMGLEVFSFQEGKVLRQTDLYFDHSYAGIWFSLLLEDMNGDGEPELLAGNFGLNSQIKASREEPARLSFGDFDGNGSVDPFLNFYIQTKEYPYISRDELMDQISAKRNSFKDYASYAEAKLEDILSDSEQAIALTYEVNTLETMLFTLKDGRFVALDLPMQAQIAPVYTAAFIPSPKGNYLWLGGNIHQGRIKIGNIDANHGLLMELSPSLESHYIPQDQSGFCLRGEVRSSLWLGDVLWLGEHQGPIRHYAMKK</sequence>
<dbReference type="Pfam" id="PF07593">
    <property type="entry name" value="UnbV_ASPIC"/>
    <property type="match status" value="1"/>
</dbReference>
<dbReference type="Pfam" id="PF13517">
    <property type="entry name" value="FG-GAP_3"/>
    <property type="match status" value="6"/>
</dbReference>
<dbReference type="InterPro" id="IPR028994">
    <property type="entry name" value="Integrin_alpha_N"/>
</dbReference>
<dbReference type="EMBL" id="BMWX01000004">
    <property type="protein sequence ID" value="GGZ31274.1"/>
    <property type="molecule type" value="Genomic_DNA"/>
</dbReference>
<accession>A0A918Q3V8</accession>
<dbReference type="PANTHER" id="PTHR16026:SF0">
    <property type="entry name" value="CARTILAGE ACIDIC PROTEIN 1"/>
    <property type="match status" value="1"/>
</dbReference>
<name>A0A918Q3V8_9BACT</name>
<reference evidence="3" key="1">
    <citation type="journal article" date="2014" name="Int. J. Syst. Evol. Microbiol.">
        <title>Complete genome sequence of Corynebacterium casei LMG S-19264T (=DSM 44701T), isolated from a smear-ripened cheese.</title>
        <authorList>
            <consortium name="US DOE Joint Genome Institute (JGI-PGF)"/>
            <person name="Walter F."/>
            <person name="Albersmeier A."/>
            <person name="Kalinowski J."/>
            <person name="Ruckert C."/>
        </authorList>
    </citation>
    <scope>NUCLEOTIDE SEQUENCE</scope>
    <source>
        <strain evidence="3">KCTC 12368</strain>
    </source>
</reference>
<evidence type="ECO:0000313" key="4">
    <source>
        <dbReference type="Proteomes" id="UP000619457"/>
    </source>
</evidence>
<evidence type="ECO:0000259" key="2">
    <source>
        <dbReference type="Pfam" id="PF07593"/>
    </source>
</evidence>
<gene>
    <name evidence="3" type="ORF">GCM10007049_25380</name>
</gene>
<dbReference type="InterPro" id="IPR013517">
    <property type="entry name" value="FG-GAP"/>
</dbReference>